<dbReference type="PANTHER" id="PTHR43182:SF1">
    <property type="entry name" value="COBALT-PRECORRIN-7 C(5)-METHYLTRANSFERASE"/>
    <property type="match status" value="1"/>
</dbReference>
<dbReference type="eggNOG" id="COG2241">
    <property type="taxonomic scope" value="Bacteria"/>
</dbReference>
<dbReference type="OrthoDB" id="9780707at2"/>
<dbReference type="Pfam" id="PF00590">
    <property type="entry name" value="TP_methylase"/>
    <property type="match status" value="1"/>
</dbReference>
<dbReference type="NCBIfam" id="TIGR02467">
    <property type="entry name" value="CbiE"/>
    <property type="match status" value="1"/>
</dbReference>
<evidence type="ECO:0000256" key="1">
    <source>
        <dbReference type="ARBA" id="ARBA00004953"/>
    </source>
</evidence>
<gene>
    <name evidence="7" type="ORF">JCM21142_1719</name>
</gene>
<dbReference type="Gene3D" id="3.40.50.150">
    <property type="entry name" value="Vaccinia Virus protein VP39"/>
    <property type="match status" value="1"/>
</dbReference>
<keyword evidence="3 7" id="KW-0489">Methyltransferase</keyword>
<dbReference type="GO" id="GO:0008276">
    <property type="term" value="F:protein methyltransferase activity"/>
    <property type="evidence" value="ECO:0007669"/>
    <property type="project" value="InterPro"/>
</dbReference>
<feature type="domain" description="Tetrapyrrole methylase" evidence="6">
    <location>
        <begin position="14"/>
        <end position="191"/>
    </location>
</feature>
<evidence type="ECO:0000313" key="7">
    <source>
        <dbReference type="EMBL" id="GAF02091.1"/>
    </source>
</evidence>
<dbReference type="InterPro" id="IPR050714">
    <property type="entry name" value="Cobalamin_biosynth_MTase"/>
</dbReference>
<proteinExistence type="predicted"/>
<keyword evidence="4 7" id="KW-0808">Transferase</keyword>
<evidence type="ECO:0000256" key="2">
    <source>
        <dbReference type="ARBA" id="ARBA00022573"/>
    </source>
</evidence>
<dbReference type="SUPFAM" id="SSF53790">
    <property type="entry name" value="Tetrapyrrole methylase"/>
    <property type="match status" value="1"/>
</dbReference>
<dbReference type="InterPro" id="IPR006365">
    <property type="entry name" value="Cbl_synth_CobL"/>
</dbReference>
<dbReference type="eggNOG" id="COG2242">
    <property type="taxonomic scope" value="Bacteria"/>
</dbReference>
<dbReference type="InterPro" id="IPR012818">
    <property type="entry name" value="CbiE"/>
</dbReference>
<sequence>MKITIIGISDRVPEFTAKEQRLIQSVKFFAGGSRHKQLVADLLPAESSWHDIIVPLSNLYKAIEDACDDWVIFASGDPLFYGIGITLKREFPDVKIDILPDFNSLQLLAHQFQLPYGEFQTISLTGRSFDAFDKALIQGKERMGILTDRKNTPTTIAHRMLDFGYTNYSMYFGECLGGENQRVLKLSIEDAAKMTFQHPNCFYLEKTDDVIPLKGIVESAFEPLEGRPKMITKMPIRMATLAFMELNTKKVFWDVGACTGSVSIDARLNHPHLKVVAFEIRKESEGIIHRNAQKFKAPGIEVLIGDYLQVQKRELKKPDAVFLGGYGGRMEAVLDDIHLYLKEKGLIAFNSVSESSKKRFVAWCHQRAYQITQSVQMSVDQFNPITILIAQKPDKPDF</sequence>
<dbReference type="Gene3D" id="3.40.1010.10">
    <property type="entry name" value="Cobalt-precorrin-4 Transmethylase, Domain 1"/>
    <property type="match status" value="1"/>
</dbReference>
<dbReference type="Proteomes" id="UP000019402">
    <property type="component" value="Unassembled WGS sequence"/>
</dbReference>
<keyword evidence="2" id="KW-0169">Cobalamin biosynthesis</keyword>
<evidence type="ECO:0000256" key="3">
    <source>
        <dbReference type="ARBA" id="ARBA00022603"/>
    </source>
</evidence>
<dbReference type="CDD" id="cd02440">
    <property type="entry name" value="AdoMet_MTases"/>
    <property type="match status" value="1"/>
</dbReference>
<name>W7YCC6_9BACT</name>
<dbReference type="PANTHER" id="PTHR43182">
    <property type="entry name" value="COBALT-PRECORRIN-6B C(15)-METHYLTRANSFERASE (DECARBOXYLATING)"/>
    <property type="match status" value="1"/>
</dbReference>
<keyword evidence="5" id="KW-0949">S-adenosyl-L-methionine</keyword>
<dbReference type="InterPro" id="IPR014008">
    <property type="entry name" value="Cbl_synth_MTase_CbiT"/>
</dbReference>
<evidence type="ECO:0000256" key="4">
    <source>
        <dbReference type="ARBA" id="ARBA00022679"/>
    </source>
</evidence>
<dbReference type="InterPro" id="IPR000878">
    <property type="entry name" value="4pyrrol_Mease"/>
</dbReference>
<comment type="pathway">
    <text evidence="1">Cofactor biosynthesis; adenosylcobalamin biosynthesis.</text>
</comment>
<dbReference type="InterPro" id="IPR014777">
    <property type="entry name" value="4pyrrole_Mease_sub1"/>
</dbReference>
<dbReference type="NCBIfam" id="TIGR02469">
    <property type="entry name" value="CbiT"/>
    <property type="match status" value="1"/>
</dbReference>
<dbReference type="SUPFAM" id="SSF53335">
    <property type="entry name" value="S-adenosyl-L-methionine-dependent methyltransferases"/>
    <property type="match status" value="1"/>
</dbReference>
<dbReference type="STRING" id="869213.GCA_000517085_04189"/>
<evidence type="ECO:0000259" key="6">
    <source>
        <dbReference type="Pfam" id="PF00590"/>
    </source>
</evidence>
<keyword evidence="8" id="KW-1185">Reference proteome</keyword>
<accession>W7YCC6</accession>
<dbReference type="AlphaFoldDB" id="W7YCC6"/>
<dbReference type="UniPathway" id="UPA00148"/>
<dbReference type="GO" id="GO:0032259">
    <property type="term" value="P:methylation"/>
    <property type="evidence" value="ECO:0007669"/>
    <property type="project" value="UniProtKB-KW"/>
</dbReference>
<dbReference type="RefSeq" id="WP_027473468.1">
    <property type="nucleotide sequence ID" value="NZ_BAMD01000005.1"/>
</dbReference>
<dbReference type="InterPro" id="IPR029063">
    <property type="entry name" value="SAM-dependent_MTases_sf"/>
</dbReference>
<reference evidence="7 8" key="1">
    <citation type="journal article" date="2014" name="Genome Announc.">
        <title>Draft Genome Sequence of Cytophaga fermentans JCM 21142T, a Facultative Anaerobe Isolated from Marine Mud.</title>
        <authorList>
            <person name="Starns D."/>
            <person name="Oshima K."/>
            <person name="Suda W."/>
            <person name="Iino T."/>
            <person name="Yuki M."/>
            <person name="Inoue J."/>
            <person name="Kitamura K."/>
            <person name="Iida T."/>
            <person name="Darby A."/>
            <person name="Hattori M."/>
            <person name="Ohkuma M."/>
        </authorList>
    </citation>
    <scope>NUCLEOTIDE SEQUENCE [LARGE SCALE GENOMIC DNA]</scope>
    <source>
        <strain evidence="7 8">JCM 21142</strain>
    </source>
</reference>
<evidence type="ECO:0000256" key="5">
    <source>
        <dbReference type="ARBA" id="ARBA00022691"/>
    </source>
</evidence>
<dbReference type="GO" id="GO:0009236">
    <property type="term" value="P:cobalamin biosynthetic process"/>
    <property type="evidence" value="ECO:0007669"/>
    <property type="project" value="UniProtKB-UniPathway"/>
</dbReference>
<dbReference type="CDD" id="cd11644">
    <property type="entry name" value="Precorrin-6Y-MT"/>
    <property type="match status" value="1"/>
</dbReference>
<dbReference type="PIRSF" id="PIRSF036428">
    <property type="entry name" value="CobL"/>
    <property type="match status" value="1"/>
</dbReference>
<dbReference type="EMBL" id="BAMD01000005">
    <property type="protein sequence ID" value="GAF02091.1"/>
    <property type="molecule type" value="Genomic_DNA"/>
</dbReference>
<evidence type="ECO:0000313" key="8">
    <source>
        <dbReference type="Proteomes" id="UP000019402"/>
    </source>
</evidence>
<comment type="caution">
    <text evidence="7">The sequence shown here is derived from an EMBL/GenBank/DDBJ whole genome shotgun (WGS) entry which is preliminary data.</text>
</comment>
<dbReference type="InterPro" id="IPR035996">
    <property type="entry name" value="4pyrrol_Methylase_sf"/>
</dbReference>
<organism evidence="7 8">
    <name type="scientific">Saccharicrinis fermentans DSM 9555 = JCM 21142</name>
    <dbReference type="NCBI Taxonomy" id="869213"/>
    <lineage>
        <taxon>Bacteria</taxon>
        <taxon>Pseudomonadati</taxon>
        <taxon>Bacteroidota</taxon>
        <taxon>Bacteroidia</taxon>
        <taxon>Marinilabiliales</taxon>
        <taxon>Marinilabiliaceae</taxon>
        <taxon>Saccharicrinis</taxon>
    </lineage>
</organism>
<protein>
    <submittedName>
        <fullName evidence="7">Precorrin-6Y C(5,15)-methyltransferase</fullName>
    </submittedName>
</protein>